<name>A0A2T0JLB6_9ACTN</name>
<evidence type="ECO:0000313" key="2">
    <source>
        <dbReference type="Proteomes" id="UP000239415"/>
    </source>
</evidence>
<keyword evidence="1" id="KW-0808">Transferase</keyword>
<dbReference type="AlphaFoldDB" id="A0A2T0JLB6"/>
<dbReference type="Gene3D" id="3.30.460.40">
    <property type="match status" value="1"/>
</dbReference>
<dbReference type="EMBL" id="PVMZ01000040">
    <property type="protein sequence ID" value="PRX08417.1"/>
    <property type="molecule type" value="Genomic_DNA"/>
</dbReference>
<comment type="caution">
    <text evidence="1">The sequence shown here is derived from an EMBL/GenBank/DDBJ whole genome shotgun (WGS) entry which is preliminary data.</text>
</comment>
<reference evidence="1 2" key="1">
    <citation type="submission" date="2018-03" db="EMBL/GenBank/DDBJ databases">
        <title>Genomic Encyclopedia of Archaeal and Bacterial Type Strains, Phase II (KMG-II): from individual species to whole genera.</title>
        <authorList>
            <person name="Goeker M."/>
        </authorList>
    </citation>
    <scope>NUCLEOTIDE SEQUENCE [LARGE SCALE GENOMIC DNA]</scope>
    <source>
        <strain evidence="1 2">DSM 43146</strain>
    </source>
</reference>
<keyword evidence="2" id="KW-1185">Reference proteome</keyword>
<dbReference type="GO" id="GO:0016740">
    <property type="term" value="F:transferase activity"/>
    <property type="evidence" value="ECO:0007669"/>
    <property type="project" value="UniProtKB-KW"/>
</dbReference>
<dbReference type="Proteomes" id="UP000239415">
    <property type="component" value="Unassembled WGS sequence"/>
</dbReference>
<protein>
    <submittedName>
        <fullName evidence="1">Lincosamide nucleotidyltransferase A/C/D/E</fullName>
    </submittedName>
</protein>
<dbReference type="Pfam" id="PF10706">
    <property type="entry name" value="Aminoglyc_resit"/>
    <property type="match status" value="1"/>
</dbReference>
<organism evidence="1 2">
    <name type="scientific">Actinoplanes italicus</name>
    <dbReference type="NCBI Taxonomy" id="113567"/>
    <lineage>
        <taxon>Bacteria</taxon>
        <taxon>Bacillati</taxon>
        <taxon>Actinomycetota</taxon>
        <taxon>Actinomycetes</taxon>
        <taxon>Micromonosporales</taxon>
        <taxon>Micromonosporaceae</taxon>
        <taxon>Actinoplanes</taxon>
    </lineage>
</organism>
<sequence length="178" mass="18922">MPSSTPPGAQTTLDDVLFVLRLADQVGARLWIDGGWGVDALMGGQTRGHGDLDVAIEARHLSPFLAGLSDHGFVRVGEDGATAWNFLMRNATGAVVDLHVIILDANGDGVLGPPEAGQAYPAESLTGRGKIADRIVDCIAAAWAVKFRDAYPGDADDRADVLALCRRFELPVPDQYRS</sequence>
<dbReference type="InterPro" id="IPR019646">
    <property type="entry name" value="Aminoglyc_AdlTrfase"/>
</dbReference>
<gene>
    <name evidence="1" type="ORF">CLV67_14016</name>
</gene>
<accession>A0A2T0JLB6</accession>
<proteinExistence type="predicted"/>
<dbReference type="RefSeq" id="WP_170154295.1">
    <property type="nucleotide sequence ID" value="NZ_BOMO01000181.1"/>
</dbReference>
<evidence type="ECO:0000313" key="1">
    <source>
        <dbReference type="EMBL" id="PRX08417.1"/>
    </source>
</evidence>